<dbReference type="InterPro" id="IPR008927">
    <property type="entry name" value="6-PGluconate_DH-like_C_sf"/>
</dbReference>
<proteinExistence type="predicted"/>
<keyword evidence="2" id="KW-0520">NAD</keyword>
<evidence type="ECO:0000259" key="3">
    <source>
        <dbReference type="Pfam" id="PF03446"/>
    </source>
</evidence>
<evidence type="ECO:0000313" key="5">
    <source>
        <dbReference type="EMBL" id="VAW12286.1"/>
    </source>
</evidence>
<evidence type="ECO:0000259" key="4">
    <source>
        <dbReference type="Pfam" id="PF14833"/>
    </source>
</evidence>
<dbReference type="PANTHER" id="PTHR43060">
    <property type="entry name" value="3-HYDROXYISOBUTYRATE DEHYDROGENASE-LIKE 1, MITOCHONDRIAL-RELATED"/>
    <property type="match status" value="1"/>
</dbReference>
<organism evidence="5">
    <name type="scientific">hydrothermal vent metagenome</name>
    <dbReference type="NCBI Taxonomy" id="652676"/>
    <lineage>
        <taxon>unclassified sequences</taxon>
        <taxon>metagenomes</taxon>
        <taxon>ecological metagenomes</taxon>
    </lineage>
</organism>
<dbReference type="InterPro" id="IPR013328">
    <property type="entry name" value="6PGD_dom2"/>
</dbReference>
<protein>
    <submittedName>
        <fullName evidence="5">3-hydroxyisobutyrate dehydrogenase family protein</fullName>
    </submittedName>
</protein>
<keyword evidence="1" id="KW-0560">Oxidoreductase</keyword>
<dbReference type="InterPro" id="IPR015815">
    <property type="entry name" value="HIBADH-related"/>
</dbReference>
<dbReference type="SUPFAM" id="SSF48179">
    <property type="entry name" value="6-phosphogluconate dehydrogenase C-terminal domain-like"/>
    <property type="match status" value="1"/>
</dbReference>
<evidence type="ECO:0000256" key="1">
    <source>
        <dbReference type="ARBA" id="ARBA00023002"/>
    </source>
</evidence>
<dbReference type="Gene3D" id="3.40.50.720">
    <property type="entry name" value="NAD(P)-binding Rossmann-like Domain"/>
    <property type="match status" value="1"/>
</dbReference>
<gene>
    <name evidence="5" type="ORF">MNBD_ALPHA09-1160</name>
</gene>
<dbReference type="InterPro" id="IPR036291">
    <property type="entry name" value="NAD(P)-bd_dom_sf"/>
</dbReference>
<feature type="domain" description="3-hydroxyisobutyrate dehydrogenase-like NAD-binding" evidence="4">
    <location>
        <begin position="167"/>
        <end position="284"/>
    </location>
</feature>
<dbReference type="InterPro" id="IPR029154">
    <property type="entry name" value="HIBADH-like_NADP-bd"/>
</dbReference>
<dbReference type="PIRSF" id="PIRSF000103">
    <property type="entry name" value="HIBADH"/>
    <property type="match status" value="1"/>
</dbReference>
<reference evidence="5" key="1">
    <citation type="submission" date="2018-06" db="EMBL/GenBank/DDBJ databases">
        <authorList>
            <person name="Zhirakovskaya E."/>
        </authorList>
    </citation>
    <scope>NUCLEOTIDE SEQUENCE</scope>
</reference>
<dbReference type="AlphaFoldDB" id="A0A3B0TYU7"/>
<dbReference type="InterPro" id="IPR006115">
    <property type="entry name" value="6PGDH_NADP-bd"/>
</dbReference>
<dbReference type="GO" id="GO:0016491">
    <property type="term" value="F:oxidoreductase activity"/>
    <property type="evidence" value="ECO:0007669"/>
    <property type="project" value="UniProtKB-KW"/>
</dbReference>
<feature type="domain" description="6-phosphogluconate dehydrogenase NADP-binding" evidence="3">
    <location>
        <begin position="4"/>
        <end position="164"/>
    </location>
</feature>
<dbReference type="GO" id="GO:0051287">
    <property type="term" value="F:NAD binding"/>
    <property type="evidence" value="ECO:0007669"/>
    <property type="project" value="InterPro"/>
</dbReference>
<evidence type="ECO:0000256" key="2">
    <source>
        <dbReference type="ARBA" id="ARBA00023027"/>
    </source>
</evidence>
<sequence length="296" mass="31380">MTQKIGFIGIGLMGYAMCRRLLDHGHDLTIIAHRNRTRIEDLVARGATEATSYKELAAASDIICFCVTTSDAVEASMAGETGVLAGMKPGAMIIDFGTSEPGSTKRLGAEVEAKGGHYMDAPLGRTPSHALEGKLNIMAGGRAEDYRAMKPLFDQLGENVFHVGDLGAGHTIKLINNCFAMTTALAMSEAFGMATAAGVDKQILYDVMAAGPLHSGMMDFIKANAIDGVPDKLAFAMVNARKDVNYALQMCQGLGISPVIGPCTLKLLDEALKGGFGEKHIAQMSDFVEEKFTGKA</sequence>
<name>A0A3B0TYU7_9ZZZZ</name>
<dbReference type="Pfam" id="PF03446">
    <property type="entry name" value="NAD_binding_2"/>
    <property type="match status" value="1"/>
</dbReference>
<dbReference type="Gene3D" id="1.10.1040.10">
    <property type="entry name" value="N-(1-d-carboxylethyl)-l-norvaline Dehydrogenase, domain 2"/>
    <property type="match status" value="1"/>
</dbReference>
<dbReference type="Pfam" id="PF14833">
    <property type="entry name" value="NAD_binding_11"/>
    <property type="match status" value="1"/>
</dbReference>
<dbReference type="SUPFAM" id="SSF51735">
    <property type="entry name" value="NAD(P)-binding Rossmann-fold domains"/>
    <property type="match status" value="1"/>
</dbReference>
<accession>A0A3B0TYU7</accession>
<dbReference type="PANTHER" id="PTHR43060:SF15">
    <property type="entry name" value="3-HYDROXYISOBUTYRATE DEHYDROGENASE-LIKE 1, MITOCHONDRIAL-RELATED"/>
    <property type="match status" value="1"/>
</dbReference>
<dbReference type="EMBL" id="UOEM01000041">
    <property type="protein sequence ID" value="VAW12286.1"/>
    <property type="molecule type" value="Genomic_DNA"/>
</dbReference>
<dbReference type="GO" id="GO:0050661">
    <property type="term" value="F:NADP binding"/>
    <property type="evidence" value="ECO:0007669"/>
    <property type="project" value="InterPro"/>
</dbReference>